<reference evidence="2" key="1">
    <citation type="journal article" date="2006" name="PLoS Biol.">
        <title>Macronuclear genome sequence of the ciliate Tetrahymena thermophila, a model eukaryote.</title>
        <authorList>
            <person name="Eisen J.A."/>
            <person name="Coyne R.S."/>
            <person name="Wu M."/>
            <person name="Wu D."/>
            <person name="Thiagarajan M."/>
            <person name="Wortman J.R."/>
            <person name="Badger J.H."/>
            <person name="Ren Q."/>
            <person name="Amedeo P."/>
            <person name="Jones K.M."/>
            <person name="Tallon L.J."/>
            <person name="Delcher A.L."/>
            <person name="Salzberg S.L."/>
            <person name="Silva J.C."/>
            <person name="Haas B.J."/>
            <person name="Majoros W.H."/>
            <person name="Farzad M."/>
            <person name="Carlton J.M."/>
            <person name="Smith R.K. Jr."/>
            <person name="Garg J."/>
            <person name="Pearlman R.E."/>
            <person name="Karrer K.M."/>
            <person name="Sun L."/>
            <person name="Manning G."/>
            <person name="Elde N.C."/>
            <person name="Turkewitz A.P."/>
            <person name="Asai D.J."/>
            <person name="Wilkes D.E."/>
            <person name="Wang Y."/>
            <person name="Cai H."/>
            <person name="Collins K."/>
            <person name="Stewart B.A."/>
            <person name="Lee S.R."/>
            <person name="Wilamowska K."/>
            <person name="Weinberg Z."/>
            <person name="Ruzzo W.L."/>
            <person name="Wloga D."/>
            <person name="Gaertig J."/>
            <person name="Frankel J."/>
            <person name="Tsao C.-C."/>
            <person name="Gorovsky M.A."/>
            <person name="Keeling P.J."/>
            <person name="Waller R.F."/>
            <person name="Patron N.J."/>
            <person name="Cherry J.M."/>
            <person name="Stover N.A."/>
            <person name="Krieger C.J."/>
            <person name="del Toro C."/>
            <person name="Ryder H.F."/>
            <person name="Williamson S.C."/>
            <person name="Barbeau R.A."/>
            <person name="Hamilton E.P."/>
            <person name="Orias E."/>
        </authorList>
    </citation>
    <scope>NUCLEOTIDE SEQUENCE [LARGE SCALE GENOMIC DNA]</scope>
    <source>
        <strain evidence="2">SB210</strain>
    </source>
</reference>
<dbReference type="EMBL" id="GG662512">
    <property type="protein sequence ID" value="EAS02998.2"/>
    <property type="molecule type" value="Genomic_DNA"/>
</dbReference>
<organism evidence="1 2">
    <name type="scientific">Tetrahymena thermophila (strain SB210)</name>
    <dbReference type="NCBI Taxonomy" id="312017"/>
    <lineage>
        <taxon>Eukaryota</taxon>
        <taxon>Sar</taxon>
        <taxon>Alveolata</taxon>
        <taxon>Ciliophora</taxon>
        <taxon>Intramacronucleata</taxon>
        <taxon>Oligohymenophorea</taxon>
        <taxon>Hymenostomatida</taxon>
        <taxon>Tetrahymenina</taxon>
        <taxon>Tetrahymenidae</taxon>
        <taxon>Tetrahymena</taxon>
    </lineage>
</organism>
<dbReference type="GeneID" id="7843427"/>
<dbReference type="AlphaFoldDB" id="I7M3E6"/>
<sequence>MNQKNFRIQGFLQNKLISETSLDQLRQFQVQDQSNFYQKSVLLQQKEQSRDNILNKVKVIYNRPKFEIDYNLCLLSYQVNKFPDTDLTIEQQIAKKQEQRKKTYDEKIILAQTLQNLPSENVEFQNQKDQANQPYLLKIKSNPNENNLPNLYSNFKEERQNIPLSSSYFNNFNNQSVNDIVKFSKETGCDYPTSKKYIDENGNYEQAIKKYQDYIQQQFQQI</sequence>
<dbReference type="RefSeq" id="XP_001023243.2">
    <property type="nucleotide sequence ID" value="XM_001023243.3"/>
</dbReference>
<name>I7M3E6_TETTS</name>
<dbReference type="KEGG" id="tet:TTHERM_00494590"/>
<gene>
    <name evidence="1" type="ORF">TTHERM_00494590</name>
</gene>
<keyword evidence="2" id="KW-1185">Reference proteome</keyword>
<accession>I7M3E6</accession>
<evidence type="ECO:0000313" key="1">
    <source>
        <dbReference type="EMBL" id="EAS02998.2"/>
    </source>
</evidence>
<dbReference type="InParanoid" id="I7M3E6"/>
<protein>
    <submittedName>
        <fullName evidence="1">Uncharacterized protein</fullName>
    </submittedName>
</protein>
<proteinExistence type="predicted"/>
<evidence type="ECO:0000313" key="2">
    <source>
        <dbReference type="Proteomes" id="UP000009168"/>
    </source>
</evidence>
<dbReference type="Proteomes" id="UP000009168">
    <property type="component" value="Unassembled WGS sequence"/>
</dbReference>
<dbReference type="HOGENOM" id="CLU_1247548_0_0_1"/>